<name>A0A919Y686_9BACL</name>
<sequence>MHSKKKADAYTELFLTFSDRVELWIKRGIIVLVALLLLSQAALSVPALRHVLASADRHEGVPIQRIGAH</sequence>
<protein>
    <submittedName>
        <fullName evidence="1">Uncharacterized protein</fullName>
    </submittedName>
</protein>
<dbReference type="EMBL" id="BORS01000008">
    <property type="protein sequence ID" value="GIO42862.1"/>
    <property type="molecule type" value="Genomic_DNA"/>
</dbReference>
<keyword evidence="2" id="KW-1185">Reference proteome</keyword>
<evidence type="ECO:0000313" key="1">
    <source>
        <dbReference type="EMBL" id="GIO42862.1"/>
    </source>
</evidence>
<dbReference type="Proteomes" id="UP000678895">
    <property type="component" value="Unassembled WGS sequence"/>
</dbReference>
<comment type="caution">
    <text evidence="1">The sequence shown here is derived from an EMBL/GenBank/DDBJ whole genome shotgun (WGS) entry which is preliminary data.</text>
</comment>
<evidence type="ECO:0000313" key="2">
    <source>
        <dbReference type="Proteomes" id="UP000678895"/>
    </source>
</evidence>
<dbReference type="RefSeq" id="WP_301627606.1">
    <property type="nucleotide sequence ID" value="NZ_BORS01000008.1"/>
</dbReference>
<organism evidence="1 2">
    <name type="scientific">Paenibacillus apis</name>
    <dbReference type="NCBI Taxonomy" id="1792174"/>
    <lineage>
        <taxon>Bacteria</taxon>
        <taxon>Bacillati</taxon>
        <taxon>Bacillota</taxon>
        <taxon>Bacilli</taxon>
        <taxon>Bacillales</taxon>
        <taxon>Paenibacillaceae</taxon>
        <taxon>Paenibacillus</taxon>
    </lineage>
</organism>
<proteinExistence type="predicted"/>
<dbReference type="AlphaFoldDB" id="A0A919Y686"/>
<reference evidence="1" key="1">
    <citation type="submission" date="2021-03" db="EMBL/GenBank/DDBJ databases">
        <title>Antimicrobial resistance genes in bacteria isolated from Japanese honey, and their potential for conferring macrolide and lincosamide resistance in the American foulbrood pathogen Paenibacillus larvae.</title>
        <authorList>
            <person name="Okamoto M."/>
            <person name="Kumagai M."/>
            <person name="Kanamori H."/>
            <person name="Takamatsu D."/>
        </authorList>
    </citation>
    <scope>NUCLEOTIDE SEQUENCE</scope>
    <source>
        <strain evidence="1">J41TS4</strain>
    </source>
</reference>
<accession>A0A919Y686</accession>
<gene>
    <name evidence="1" type="ORF">J41TS4_26200</name>
</gene>